<reference evidence="2 3" key="1">
    <citation type="journal article" date="2021" name="Elife">
        <title>Chloroplast acquisition without the gene transfer in kleptoplastic sea slugs, Plakobranchus ocellatus.</title>
        <authorList>
            <person name="Maeda T."/>
            <person name="Takahashi S."/>
            <person name="Yoshida T."/>
            <person name="Shimamura S."/>
            <person name="Takaki Y."/>
            <person name="Nagai Y."/>
            <person name="Toyoda A."/>
            <person name="Suzuki Y."/>
            <person name="Arimoto A."/>
            <person name="Ishii H."/>
            <person name="Satoh N."/>
            <person name="Nishiyama T."/>
            <person name="Hasebe M."/>
            <person name="Maruyama T."/>
            <person name="Minagawa J."/>
            <person name="Obokata J."/>
            <person name="Shigenobu S."/>
        </authorList>
    </citation>
    <scope>NUCLEOTIDE SEQUENCE [LARGE SCALE GENOMIC DNA]</scope>
</reference>
<evidence type="ECO:0000313" key="2">
    <source>
        <dbReference type="EMBL" id="GFR63674.1"/>
    </source>
</evidence>
<dbReference type="AlphaFoldDB" id="A0AAV4ERR1"/>
<evidence type="ECO:0000313" key="3">
    <source>
        <dbReference type="Proteomes" id="UP000762676"/>
    </source>
</evidence>
<name>A0AAV4ERR1_9GAST</name>
<accession>A0AAV4ERR1</accession>
<dbReference type="Proteomes" id="UP000762676">
    <property type="component" value="Unassembled WGS sequence"/>
</dbReference>
<organism evidence="2 3">
    <name type="scientific">Elysia marginata</name>
    <dbReference type="NCBI Taxonomy" id="1093978"/>
    <lineage>
        <taxon>Eukaryota</taxon>
        <taxon>Metazoa</taxon>
        <taxon>Spiralia</taxon>
        <taxon>Lophotrochozoa</taxon>
        <taxon>Mollusca</taxon>
        <taxon>Gastropoda</taxon>
        <taxon>Heterobranchia</taxon>
        <taxon>Euthyneura</taxon>
        <taxon>Panpulmonata</taxon>
        <taxon>Sacoglossa</taxon>
        <taxon>Placobranchoidea</taxon>
        <taxon>Plakobranchidae</taxon>
        <taxon>Elysia</taxon>
    </lineage>
</organism>
<protein>
    <submittedName>
        <fullName evidence="2">Uncharacterized protein</fullName>
    </submittedName>
</protein>
<dbReference type="EMBL" id="BMAT01003862">
    <property type="protein sequence ID" value="GFR63674.1"/>
    <property type="molecule type" value="Genomic_DNA"/>
</dbReference>
<proteinExistence type="predicted"/>
<sequence length="92" mass="10217">MFRIGFKTTGAAAGVILSGSLVGPSSTSRYQLCRVRRPEERRIPEEGIQTQRPGEELRRSSSLSSLALETGAKNFPCGQLKIFQEVKEMCRE</sequence>
<gene>
    <name evidence="2" type="ORF">ElyMa_001901100</name>
</gene>
<keyword evidence="3" id="KW-1185">Reference proteome</keyword>
<evidence type="ECO:0000256" key="1">
    <source>
        <dbReference type="SAM" id="MobiDB-lite"/>
    </source>
</evidence>
<feature type="region of interest" description="Disordered" evidence="1">
    <location>
        <begin position="41"/>
        <end position="63"/>
    </location>
</feature>
<comment type="caution">
    <text evidence="2">The sequence shown here is derived from an EMBL/GenBank/DDBJ whole genome shotgun (WGS) entry which is preliminary data.</text>
</comment>